<accession>A0A9E7PMP3</accession>
<proteinExistence type="predicted"/>
<reference evidence="2" key="1">
    <citation type="submission" date="2022-04" db="EMBL/GenBank/DDBJ databases">
        <title>Complete genome of Methanoplanus endosymbiosus DSM 3599.</title>
        <authorList>
            <person name="Chen S.-C."/>
            <person name="You Y.-T."/>
            <person name="Zhou Y.-Z."/>
            <person name="Lai M.-C."/>
        </authorList>
    </citation>
    <scope>NUCLEOTIDE SEQUENCE</scope>
    <source>
        <strain evidence="2">DSM 3599</strain>
    </source>
</reference>
<gene>
    <name evidence="2" type="ORF">L6E24_12340</name>
</gene>
<feature type="transmembrane region" description="Helical" evidence="1">
    <location>
        <begin position="25"/>
        <end position="46"/>
    </location>
</feature>
<dbReference type="Pfam" id="PF09882">
    <property type="entry name" value="EhaC"/>
    <property type="match status" value="1"/>
</dbReference>
<name>A0A9E7PMP3_9EURY</name>
<evidence type="ECO:0000313" key="2">
    <source>
        <dbReference type="EMBL" id="UUX92132.1"/>
    </source>
</evidence>
<feature type="transmembrane region" description="Helical" evidence="1">
    <location>
        <begin position="52"/>
        <end position="70"/>
    </location>
</feature>
<keyword evidence="1" id="KW-0812">Transmembrane</keyword>
<keyword evidence="1" id="KW-0472">Membrane</keyword>
<keyword evidence="3" id="KW-1185">Reference proteome</keyword>
<evidence type="ECO:0000313" key="3">
    <source>
        <dbReference type="Proteomes" id="UP001060368"/>
    </source>
</evidence>
<dbReference type="GeneID" id="74308504"/>
<dbReference type="EMBL" id="CP096115">
    <property type="protein sequence ID" value="UUX92132.1"/>
    <property type="molecule type" value="Genomic_DNA"/>
</dbReference>
<dbReference type="RefSeq" id="WP_004076157.1">
    <property type="nucleotide sequence ID" value="NZ_CP096115.1"/>
</dbReference>
<dbReference type="AlphaFoldDB" id="A0A9E7PMP3"/>
<sequence>MIELWICGLVAVYAAIRIAFVKNNLLKLPFLNVIGFAVAGSLVLILKDPLSLAAAAAFFIGTTLESNAIASRIAGGKKE</sequence>
<evidence type="ECO:0000256" key="1">
    <source>
        <dbReference type="SAM" id="Phobius"/>
    </source>
</evidence>
<dbReference type="KEGG" id="mend:L6E24_12340"/>
<dbReference type="InterPro" id="IPR019214">
    <property type="entry name" value="EhaC-like"/>
</dbReference>
<protein>
    <submittedName>
        <fullName evidence="2">DUF2109 domain-containing protein</fullName>
    </submittedName>
</protein>
<dbReference type="Proteomes" id="UP001060368">
    <property type="component" value="Chromosome"/>
</dbReference>
<organism evidence="2 3">
    <name type="scientific">Methanoplanus endosymbiosus</name>
    <dbReference type="NCBI Taxonomy" id="33865"/>
    <lineage>
        <taxon>Archaea</taxon>
        <taxon>Methanobacteriati</taxon>
        <taxon>Methanobacteriota</taxon>
        <taxon>Stenosarchaea group</taxon>
        <taxon>Methanomicrobia</taxon>
        <taxon>Methanomicrobiales</taxon>
        <taxon>Methanomicrobiaceae</taxon>
        <taxon>Methanoplanus</taxon>
    </lineage>
</organism>
<keyword evidence="1" id="KW-1133">Transmembrane helix</keyword>